<dbReference type="Gene3D" id="1.20.120.450">
    <property type="entry name" value="dinb family like domain"/>
    <property type="match status" value="1"/>
</dbReference>
<evidence type="ECO:0000259" key="1">
    <source>
        <dbReference type="Pfam" id="PF11716"/>
    </source>
</evidence>
<dbReference type="NCBIfam" id="TIGR03083">
    <property type="entry name" value="maleylpyruvate isomerase family mycothiol-dependent enzyme"/>
    <property type="match status" value="1"/>
</dbReference>
<dbReference type="InterPro" id="IPR017517">
    <property type="entry name" value="Maleyloyr_isom"/>
</dbReference>
<evidence type="ECO:0000313" key="2">
    <source>
        <dbReference type="EMBL" id="PIB26873.1"/>
    </source>
</evidence>
<reference evidence="2 3" key="1">
    <citation type="submission" date="2016-08" db="EMBL/GenBank/DDBJ databases">
        <title>Draft genome of Amylibacter sp. strain 4G11.</title>
        <authorList>
            <person name="Wong S.-K."/>
            <person name="Hamasaki K."/>
            <person name="Yoshizawa S."/>
        </authorList>
    </citation>
    <scope>NUCLEOTIDE SEQUENCE [LARGE SCALE GENOMIC DNA]</scope>
    <source>
        <strain evidence="2 3">4G11</strain>
    </source>
</reference>
<sequence length="267" mass="30334">MQQAKDFRDECFALAELIEPFTDQDFEHKTQFKGWTINDILGHLHMFNYAAEITLRDGALFDKFWADVTQQLASGRSLLETQYPWLDGFKGQDLFHAWKEGCETLADIYTKADPKHRVNWAGPQMSARSSITARQMETWAHGQAVFDLMGQVRKDRDRIKNIVFLGANTFGWSFINRKLDVPADMPYLKLIAPSGAVWEWNAPNTHNVITGNAVEFAQVVTQTRNVGDTALQVFGKTARSWMDIAQCFAGGVENPPPVGTRFMLRKN</sequence>
<dbReference type="InterPro" id="IPR024344">
    <property type="entry name" value="MDMPI_metal-binding"/>
</dbReference>
<comment type="caution">
    <text evidence="2">The sequence shown here is derived from an EMBL/GenBank/DDBJ whole genome shotgun (WGS) entry which is preliminary data.</text>
</comment>
<proteinExistence type="predicted"/>
<dbReference type="NCBIfam" id="TIGR03084">
    <property type="entry name" value="TIGR03084 family metal-binding protein"/>
    <property type="match status" value="1"/>
</dbReference>
<dbReference type="Proteomes" id="UP000231516">
    <property type="component" value="Unassembled WGS sequence"/>
</dbReference>
<organism evidence="2 3">
    <name type="scientific">Paramylibacter kogurei</name>
    <dbReference type="NCBI Taxonomy" id="1889778"/>
    <lineage>
        <taxon>Bacteria</taxon>
        <taxon>Pseudomonadati</taxon>
        <taxon>Pseudomonadota</taxon>
        <taxon>Alphaproteobacteria</taxon>
        <taxon>Rhodobacterales</taxon>
        <taxon>Paracoccaceae</taxon>
        <taxon>Paramylibacter</taxon>
    </lineage>
</organism>
<dbReference type="SUPFAM" id="SSF109854">
    <property type="entry name" value="DinB/YfiT-like putative metalloenzymes"/>
    <property type="match status" value="1"/>
</dbReference>
<name>A0A2G5KCX3_9RHOB</name>
<dbReference type="InterPro" id="IPR034660">
    <property type="entry name" value="DinB/YfiT-like"/>
</dbReference>
<feature type="domain" description="Mycothiol-dependent maleylpyruvate isomerase metal-binding" evidence="1">
    <location>
        <begin position="7"/>
        <end position="145"/>
    </location>
</feature>
<dbReference type="RefSeq" id="WP_099591150.1">
    <property type="nucleotide sequence ID" value="NZ_MDGM01000001.1"/>
</dbReference>
<dbReference type="InterPro" id="IPR017518">
    <property type="entry name" value="CHP03084"/>
</dbReference>
<dbReference type="GO" id="GO:0046872">
    <property type="term" value="F:metal ion binding"/>
    <property type="evidence" value="ECO:0007669"/>
    <property type="project" value="InterPro"/>
</dbReference>
<dbReference type="AlphaFoldDB" id="A0A2G5KCX3"/>
<accession>A0A2G5KCX3</accession>
<dbReference type="Pfam" id="PF11716">
    <property type="entry name" value="MDMPI_N"/>
    <property type="match status" value="1"/>
</dbReference>
<dbReference type="OrthoDB" id="113180at2"/>
<keyword evidence="3" id="KW-1185">Reference proteome</keyword>
<gene>
    <name evidence="2" type="ORF">BFP76_10430</name>
</gene>
<evidence type="ECO:0000313" key="3">
    <source>
        <dbReference type="Proteomes" id="UP000231516"/>
    </source>
</evidence>
<protein>
    <submittedName>
        <fullName evidence="2">TIGR03084 family protein</fullName>
    </submittedName>
</protein>
<dbReference type="EMBL" id="MDGM01000001">
    <property type="protein sequence ID" value="PIB26873.1"/>
    <property type="molecule type" value="Genomic_DNA"/>
</dbReference>